<protein>
    <submittedName>
        <fullName evidence="2">Uncharacterized protein</fullName>
    </submittedName>
</protein>
<feature type="compositionally biased region" description="Polar residues" evidence="1">
    <location>
        <begin position="289"/>
        <end position="311"/>
    </location>
</feature>
<organism evidence="2 3">
    <name type="scientific">Hibiscus sabdariffa</name>
    <name type="common">roselle</name>
    <dbReference type="NCBI Taxonomy" id="183260"/>
    <lineage>
        <taxon>Eukaryota</taxon>
        <taxon>Viridiplantae</taxon>
        <taxon>Streptophyta</taxon>
        <taxon>Embryophyta</taxon>
        <taxon>Tracheophyta</taxon>
        <taxon>Spermatophyta</taxon>
        <taxon>Magnoliopsida</taxon>
        <taxon>eudicotyledons</taxon>
        <taxon>Gunneridae</taxon>
        <taxon>Pentapetalae</taxon>
        <taxon>rosids</taxon>
        <taxon>malvids</taxon>
        <taxon>Malvales</taxon>
        <taxon>Malvaceae</taxon>
        <taxon>Malvoideae</taxon>
        <taxon>Hibiscus</taxon>
    </lineage>
</organism>
<accession>A0ABR2EMI8</accession>
<keyword evidence="3" id="KW-1185">Reference proteome</keyword>
<gene>
    <name evidence="2" type="ORF">V6N12_011273</name>
</gene>
<feature type="region of interest" description="Disordered" evidence="1">
    <location>
        <begin position="206"/>
        <end position="243"/>
    </location>
</feature>
<feature type="region of interest" description="Disordered" evidence="1">
    <location>
        <begin position="133"/>
        <end position="166"/>
    </location>
</feature>
<evidence type="ECO:0000313" key="3">
    <source>
        <dbReference type="Proteomes" id="UP001472677"/>
    </source>
</evidence>
<reference evidence="2 3" key="1">
    <citation type="journal article" date="2024" name="G3 (Bethesda)">
        <title>Genome assembly of Hibiscus sabdariffa L. provides insights into metabolisms of medicinal natural products.</title>
        <authorList>
            <person name="Kim T."/>
        </authorList>
    </citation>
    <scope>NUCLEOTIDE SEQUENCE [LARGE SCALE GENOMIC DNA]</scope>
    <source>
        <strain evidence="2">TK-2024</strain>
        <tissue evidence="2">Old leaves</tissue>
    </source>
</reference>
<feature type="region of interest" description="Disordered" evidence="1">
    <location>
        <begin position="61"/>
        <end position="91"/>
    </location>
</feature>
<dbReference type="Proteomes" id="UP001472677">
    <property type="component" value="Unassembled WGS sequence"/>
</dbReference>
<feature type="region of interest" description="Disordered" evidence="1">
    <location>
        <begin position="284"/>
        <end position="337"/>
    </location>
</feature>
<feature type="region of interest" description="Disordered" evidence="1">
    <location>
        <begin position="1"/>
        <end position="47"/>
    </location>
</feature>
<name>A0ABR2EMI8_9ROSI</name>
<evidence type="ECO:0000313" key="2">
    <source>
        <dbReference type="EMBL" id="KAK8563220.1"/>
    </source>
</evidence>
<evidence type="ECO:0000256" key="1">
    <source>
        <dbReference type="SAM" id="MobiDB-lite"/>
    </source>
</evidence>
<comment type="caution">
    <text evidence="2">The sequence shown here is derived from an EMBL/GenBank/DDBJ whole genome shotgun (WGS) entry which is preliminary data.</text>
</comment>
<sequence length="386" mass="40720">MMSPQISEDSHEHSRVLGDGSVPFTGVSNGRPPDHGEGGAFGSTSSTALMDGVAGMLCDERTATEKGSNRHVKSSFRDMLTGRRSEGSTAHSILELDVEMNEDDVQISSSDGSPEINFSARLHGLVDEKSSKSVISNSCGDDTASRNGQDKAGSTEKFGPWMLSTNRKSRRALRGKTIADCEMISSKQVVVGVGKFDVLASLESKSEGGEDMVAPPAPGVTVPKSASSHLVANEGSGSTRRVSSVSKNECVGVGEVVSSEKIVPVRVSLNPKAHMVVHVVEPGKELPSLSGSGRQTSSGVSLPNLRNNMPLTSGKGGESKSDPVRKKTSGRSTSKVQLGEWIENLGTELSVSGGEKSVPAVVEDELQRKSIVQWRKNTIFLTGSDQ</sequence>
<dbReference type="EMBL" id="JBBPBM010000012">
    <property type="protein sequence ID" value="KAK8563220.1"/>
    <property type="molecule type" value="Genomic_DNA"/>
</dbReference>
<proteinExistence type="predicted"/>